<name>A0A014N9P9_9HYPO</name>
<keyword evidence="1" id="KW-0732">Signal</keyword>
<comment type="caution">
    <text evidence="2">The sequence shown here is derived from an EMBL/GenBank/DDBJ whole genome shotgun (WGS) entry which is preliminary data.</text>
</comment>
<evidence type="ECO:0000313" key="3">
    <source>
        <dbReference type="Proteomes" id="UP000030151"/>
    </source>
</evidence>
<evidence type="ECO:0000313" key="2">
    <source>
        <dbReference type="EMBL" id="EXU97469.1"/>
    </source>
</evidence>
<gene>
    <name evidence="2" type="ORF">X797_009378</name>
</gene>
<protein>
    <submittedName>
        <fullName evidence="2">Uncharacterized protein</fullName>
    </submittedName>
</protein>
<feature type="chain" id="PRO_5001472590" evidence="1">
    <location>
        <begin position="20"/>
        <end position="207"/>
    </location>
</feature>
<dbReference type="PANTHER" id="PTHR35605">
    <property type="entry name" value="ECP2 EFFECTOR PROTEIN DOMAIN-CONTAINING PROTEIN-RELATED"/>
    <property type="match status" value="1"/>
</dbReference>
<evidence type="ECO:0000256" key="1">
    <source>
        <dbReference type="SAM" id="SignalP"/>
    </source>
</evidence>
<organism evidence="2 3">
    <name type="scientific">Metarhizium robertsii</name>
    <dbReference type="NCBI Taxonomy" id="568076"/>
    <lineage>
        <taxon>Eukaryota</taxon>
        <taxon>Fungi</taxon>
        <taxon>Dikarya</taxon>
        <taxon>Ascomycota</taxon>
        <taxon>Pezizomycotina</taxon>
        <taxon>Sordariomycetes</taxon>
        <taxon>Hypocreomycetidae</taxon>
        <taxon>Hypocreales</taxon>
        <taxon>Clavicipitaceae</taxon>
        <taxon>Metarhizium</taxon>
    </lineage>
</organism>
<dbReference type="HOGENOM" id="CLU_089018_0_0_1"/>
<dbReference type="EMBL" id="JELW01000036">
    <property type="protein sequence ID" value="EXU97469.1"/>
    <property type="molecule type" value="Genomic_DNA"/>
</dbReference>
<dbReference type="AlphaFoldDB" id="A0A014N9P9"/>
<proteinExistence type="predicted"/>
<reference evidence="2 3" key="1">
    <citation type="submission" date="2014-02" db="EMBL/GenBank/DDBJ databases">
        <title>The genome sequence of the entomopathogenic fungus Metarhizium robertsii ARSEF 2575.</title>
        <authorList>
            <person name="Giuliano Garisto Donzelli B."/>
            <person name="Roe B.A."/>
            <person name="Macmil S.L."/>
            <person name="Krasnoff S.B."/>
            <person name="Gibson D.M."/>
        </authorList>
    </citation>
    <scope>NUCLEOTIDE SEQUENCE [LARGE SCALE GENOMIC DNA]</scope>
    <source>
        <strain evidence="2 3">ARSEF 2575</strain>
    </source>
</reference>
<feature type="signal peptide" evidence="1">
    <location>
        <begin position="1"/>
        <end position="19"/>
    </location>
</feature>
<dbReference type="OrthoDB" id="3552888at2759"/>
<dbReference type="eggNOG" id="ENOG502SRRT">
    <property type="taxonomic scope" value="Eukaryota"/>
</dbReference>
<accession>A0A014N9P9</accession>
<sequence length="207" mass="23063">MRVLELFLAASALCTSVFSAALDDFESRPVFIPEWEVEVTPGGDKVRLNGTIQQVHQELLSLNPNWDKDFGLGDKVEAPTDETHGQLAKRTDFSKSKYFCGGRWQYCNGGAIAEGRVYLYRVPGRPTNGAGPGACGRVSCSYNAAIWWCNDDKKPKTLNSFGSIADGVYELEKHCRKYFSWNPSGVSIAGQIFHETNWNVIVRKDKC</sequence>
<dbReference type="Proteomes" id="UP000030151">
    <property type="component" value="Unassembled WGS sequence"/>
</dbReference>
<dbReference type="PANTHER" id="PTHR35605:SF1">
    <property type="entry name" value="ECP2 EFFECTOR PROTEIN DOMAIN-CONTAINING PROTEIN-RELATED"/>
    <property type="match status" value="1"/>
</dbReference>